<accession>A0A1E8FJI3</accession>
<evidence type="ECO:0000256" key="7">
    <source>
        <dbReference type="ARBA" id="ARBA00031011"/>
    </source>
</evidence>
<dbReference type="OrthoDB" id="21825at2"/>
<name>A0A1E8FJI3_9ALTE</name>
<protein>
    <recommendedName>
        <fullName evidence="5">2-oxoglutarate-dependent ethylene/succinate-forming enzyme</fullName>
        <ecNumber evidence="4">1.13.12.19</ecNumber>
        <ecNumber evidence="3">1.14.20.7</ecNumber>
    </recommendedName>
    <alternativeName>
        <fullName evidence="7">2-oxoglutarate dioxygenase (ethylene-forming)</fullName>
    </alternativeName>
    <alternativeName>
        <fullName evidence="8">2-oxoglutarate/L-arginine monooxygenase/decarboxylase (succinate-forming)</fullName>
    </alternativeName>
</protein>
<reference evidence="13 14" key="1">
    <citation type="submission" date="2016-09" db="EMBL/GenBank/DDBJ databases">
        <title>Alteromonas lipolytica, a new species isolated from sea water.</title>
        <authorList>
            <person name="Wu Y.-H."/>
            <person name="Cheng H."/>
            <person name="Xu X.-W."/>
        </authorList>
    </citation>
    <scope>NUCLEOTIDE SEQUENCE [LARGE SCALE GENOMIC DNA]</scope>
    <source>
        <strain evidence="13 14">JW12</strain>
    </source>
</reference>
<dbReference type="SUPFAM" id="SSF51197">
    <property type="entry name" value="Clavaminate synthase-like"/>
    <property type="match status" value="1"/>
</dbReference>
<dbReference type="InterPro" id="IPR027443">
    <property type="entry name" value="IPNS-like_sf"/>
</dbReference>
<keyword evidence="11" id="KW-0479">Metal-binding</keyword>
<dbReference type="Pfam" id="PF03171">
    <property type="entry name" value="2OG-FeII_Oxy"/>
    <property type="match status" value="1"/>
</dbReference>
<evidence type="ECO:0000259" key="12">
    <source>
        <dbReference type="PROSITE" id="PS51471"/>
    </source>
</evidence>
<dbReference type="InterPro" id="IPR005123">
    <property type="entry name" value="Oxoglu/Fe-dep_dioxygenase_dom"/>
</dbReference>
<comment type="cofactor">
    <cofactor evidence="1">
        <name>Fe(2+)</name>
        <dbReference type="ChEBI" id="CHEBI:29033"/>
    </cofactor>
</comment>
<dbReference type="STRING" id="1856405.BFC17_09680"/>
<gene>
    <name evidence="13" type="ORF">BFC17_09680</name>
</gene>
<keyword evidence="11" id="KW-0560">Oxidoreductase</keyword>
<dbReference type="EC" id="1.13.12.19" evidence="4"/>
<dbReference type="InterPro" id="IPR026992">
    <property type="entry name" value="DIOX_N"/>
</dbReference>
<proteinExistence type="inferred from homology"/>
<evidence type="ECO:0000256" key="4">
    <source>
        <dbReference type="ARBA" id="ARBA00012531"/>
    </source>
</evidence>
<comment type="catalytic activity">
    <reaction evidence="9">
        <text>2-oxoglutarate + O2 + 2 H(+) = ethene + 3 CO2 + H2O</text>
        <dbReference type="Rhea" id="RHEA:31523"/>
        <dbReference type="ChEBI" id="CHEBI:15377"/>
        <dbReference type="ChEBI" id="CHEBI:15378"/>
        <dbReference type="ChEBI" id="CHEBI:15379"/>
        <dbReference type="ChEBI" id="CHEBI:16526"/>
        <dbReference type="ChEBI" id="CHEBI:16810"/>
        <dbReference type="ChEBI" id="CHEBI:18153"/>
        <dbReference type="EC" id="1.13.12.19"/>
    </reaction>
</comment>
<dbReference type="EMBL" id="MJIC01000004">
    <property type="protein sequence ID" value="OFI36097.1"/>
    <property type="molecule type" value="Genomic_DNA"/>
</dbReference>
<dbReference type="PANTHER" id="PTHR47990">
    <property type="entry name" value="2-OXOGLUTARATE (2OG) AND FE(II)-DEPENDENT OXYGENASE SUPERFAMILY PROTEIN-RELATED"/>
    <property type="match status" value="1"/>
</dbReference>
<evidence type="ECO:0000256" key="2">
    <source>
        <dbReference type="ARBA" id="ARBA00004767"/>
    </source>
</evidence>
<dbReference type="EC" id="1.14.20.7" evidence="3"/>
<dbReference type="GO" id="GO:0046872">
    <property type="term" value="F:metal ion binding"/>
    <property type="evidence" value="ECO:0007669"/>
    <property type="project" value="UniProtKB-KW"/>
</dbReference>
<dbReference type="AlphaFoldDB" id="A0A1E8FJI3"/>
<dbReference type="Proteomes" id="UP000176037">
    <property type="component" value="Unassembled WGS sequence"/>
</dbReference>
<evidence type="ECO:0000256" key="10">
    <source>
        <dbReference type="ARBA" id="ARBA00049359"/>
    </source>
</evidence>
<evidence type="ECO:0000256" key="1">
    <source>
        <dbReference type="ARBA" id="ARBA00001954"/>
    </source>
</evidence>
<organism evidence="13 14">
    <name type="scientific">Alteromonas lipolytica</name>
    <dbReference type="NCBI Taxonomy" id="1856405"/>
    <lineage>
        <taxon>Bacteria</taxon>
        <taxon>Pseudomonadati</taxon>
        <taxon>Pseudomonadota</taxon>
        <taxon>Gammaproteobacteria</taxon>
        <taxon>Alteromonadales</taxon>
        <taxon>Alteromonadaceae</taxon>
        <taxon>Alteromonas/Salinimonas group</taxon>
        <taxon>Alteromonas</taxon>
    </lineage>
</organism>
<comment type="pathway">
    <text evidence="2">Alkene biosynthesis; ethylene biosynthesis via 2-oxoglutarate.</text>
</comment>
<evidence type="ECO:0000256" key="11">
    <source>
        <dbReference type="RuleBase" id="RU003682"/>
    </source>
</evidence>
<dbReference type="GO" id="GO:0102276">
    <property type="term" value="F:2-oxoglutarate oxygenase/decarboxylase (ethylene-forming) activity"/>
    <property type="evidence" value="ECO:0007669"/>
    <property type="project" value="UniProtKB-EC"/>
</dbReference>
<keyword evidence="14" id="KW-1185">Reference proteome</keyword>
<evidence type="ECO:0000256" key="6">
    <source>
        <dbReference type="ARBA" id="ARBA00022666"/>
    </source>
</evidence>
<evidence type="ECO:0000256" key="8">
    <source>
        <dbReference type="ARBA" id="ARBA00031282"/>
    </source>
</evidence>
<dbReference type="PROSITE" id="PS51471">
    <property type="entry name" value="FE2OG_OXY"/>
    <property type="match status" value="1"/>
</dbReference>
<evidence type="ECO:0000313" key="14">
    <source>
        <dbReference type="Proteomes" id="UP000176037"/>
    </source>
</evidence>
<dbReference type="InterPro" id="IPR050231">
    <property type="entry name" value="Iron_ascorbate_oxido_reductase"/>
</dbReference>
<evidence type="ECO:0000256" key="9">
    <source>
        <dbReference type="ARBA" id="ARBA00047725"/>
    </source>
</evidence>
<dbReference type="Gene3D" id="2.60.120.330">
    <property type="entry name" value="B-lactam Antibiotic, Isopenicillin N Synthase, Chain"/>
    <property type="match status" value="1"/>
</dbReference>
<keyword evidence="6" id="KW-0266">Ethylene biosynthesis</keyword>
<evidence type="ECO:0000256" key="3">
    <source>
        <dbReference type="ARBA" id="ARBA00012293"/>
    </source>
</evidence>
<evidence type="ECO:0000256" key="5">
    <source>
        <dbReference type="ARBA" id="ARBA00019045"/>
    </source>
</evidence>
<dbReference type="InterPro" id="IPR044861">
    <property type="entry name" value="IPNS-like_FE2OG_OXY"/>
</dbReference>
<comment type="similarity">
    <text evidence="11">Belongs to the iron/ascorbate-dependent oxidoreductase family.</text>
</comment>
<comment type="caution">
    <text evidence="13">The sequence shown here is derived from an EMBL/GenBank/DDBJ whole genome shotgun (WGS) entry which is preliminary data.</text>
</comment>
<feature type="domain" description="Fe2OG dioxygenase" evidence="12">
    <location>
        <begin position="178"/>
        <end position="282"/>
    </location>
</feature>
<comment type="catalytic activity">
    <reaction evidence="10">
        <text>L-arginine + 2-oxoglutarate + O2 = guanidine + L-glutamate 5-semialdehyde + succinate + CO2</text>
        <dbReference type="Rhea" id="RHEA:31535"/>
        <dbReference type="ChEBI" id="CHEBI:15379"/>
        <dbReference type="ChEBI" id="CHEBI:16526"/>
        <dbReference type="ChEBI" id="CHEBI:16810"/>
        <dbReference type="ChEBI" id="CHEBI:30031"/>
        <dbReference type="ChEBI" id="CHEBI:30087"/>
        <dbReference type="ChEBI" id="CHEBI:32682"/>
        <dbReference type="ChEBI" id="CHEBI:58066"/>
        <dbReference type="EC" id="1.14.20.7"/>
    </reaction>
</comment>
<keyword evidence="11" id="KW-0408">Iron</keyword>
<dbReference type="Pfam" id="PF14226">
    <property type="entry name" value="DIOX_N"/>
    <property type="match status" value="1"/>
</dbReference>
<evidence type="ECO:0000313" key="13">
    <source>
        <dbReference type="EMBL" id="OFI36097.1"/>
    </source>
</evidence>
<dbReference type="GO" id="GO:0009693">
    <property type="term" value="P:ethylene biosynthetic process"/>
    <property type="evidence" value="ECO:0007669"/>
    <property type="project" value="UniProtKB-KW"/>
</dbReference>
<sequence>MVRNLHRRHDNLRRKGRNVYIPVIDFAGYKDDELSVKQALAKQIHEALHVHGFMAIKNIGISSAEVARIFAVSQAFFALPEAQKLRSAYLGAQYNFGFQAVCDENLDPSKPGDIKETITLRFNQHDRANRFPWPSAEFRQDAQYFYQLCLNATFRLMRVLSCALSLPDDYFIKVHSDENISLRLLHYPAVAQDTVMDQQLGCGAHTDYGLVTLLFQDNAGGLEIQDRNGQWHDVEPMADTIIINTGDLMERWSNGIYRSTPHRVRPQTQAKDRYSIAFFVDPASETVIETLPSCISEDNPNRYGPITAGEHLQERLAATHLVLRT</sequence>